<accession>E2BVU4</accession>
<proteinExistence type="predicted"/>
<reference evidence="1 2" key="1">
    <citation type="journal article" date="2010" name="Science">
        <title>Genomic comparison of the ants Camponotus floridanus and Harpegnathos saltator.</title>
        <authorList>
            <person name="Bonasio R."/>
            <person name="Zhang G."/>
            <person name="Ye C."/>
            <person name="Mutti N.S."/>
            <person name="Fang X."/>
            <person name="Qin N."/>
            <person name="Donahue G."/>
            <person name="Yang P."/>
            <person name="Li Q."/>
            <person name="Li C."/>
            <person name="Zhang P."/>
            <person name="Huang Z."/>
            <person name="Berger S.L."/>
            <person name="Reinberg D."/>
            <person name="Wang J."/>
            <person name="Liebig J."/>
        </authorList>
    </citation>
    <scope>NUCLEOTIDE SEQUENCE [LARGE SCALE GENOMIC DNA]</scope>
    <source>
        <strain evidence="1 2">R22 G/1</strain>
    </source>
</reference>
<name>E2BVU4_HARSA</name>
<sequence length="128" mass="15017">ASLPTTTDQFEPCIARKTARMGHETRTSDIAARHAPCHRTSIIQDTIKTLKWDLLLHPPYLPDPAPSDYYLFRWMVHGLAGQHLANFEEVQNWLDEWFRSKDASFHRRGIHVLPERWQKCVTSEGRYF</sequence>
<dbReference type="Proteomes" id="UP000008237">
    <property type="component" value="Unassembled WGS sequence"/>
</dbReference>
<dbReference type="PANTHER" id="PTHR46060:SF3">
    <property type="entry name" value="PROTEIN GVQW3"/>
    <property type="match status" value="1"/>
</dbReference>
<organism evidence="2">
    <name type="scientific">Harpegnathos saltator</name>
    <name type="common">Jerdon's jumping ant</name>
    <dbReference type="NCBI Taxonomy" id="610380"/>
    <lineage>
        <taxon>Eukaryota</taxon>
        <taxon>Metazoa</taxon>
        <taxon>Ecdysozoa</taxon>
        <taxon>Arthropoda</taxon>
        <taxon>Hexapoda</taxon>
        <taxon>Insecta</taxon>
        <taxon>Pterygota</taxon>
        <taxon>Neoptera</taxon>
        <taxon>Endopterygota</taxon>
        <taxon>Hymenoptera</taxon>
        <taxon>Apocrita</taxon>
        <taxon>Aculeata</taxon>
        <taxon>Formicoidea</taxon>
        <taxon>Formicidae</taxon>
        <taxon>Ponerinae</taxon>
        <taxon>Ponerini</taxon>
        <taxon>Harpegnathos</taxon>
    </lineage>
</organism>
<dbReference type="GO" id="GO:0003676">
    <property type="term" value="F:nucleic acid binding"/>
    <property type="evidence" value="ECO:0007669"/>
    <property type="project" value="InterPro"/>
</dbReference>
<keyword evidence="2" id="KW-1185">Reference proteome</keyword>
<dbReference type="OMA" id="CHRTSII"/>
<dbReference type="InterPro" id="IPR052709">
    <property type="entry name" value="Transposase-MT_Hybrid"/>
</dbReference>
<evidence type="ECO:0000313" key="2">
    <source>
        <dbReference type="Proteomes" id="UP000008237"/>
    </source>
</evidence>
<evidence type="ECO:0008006" key="3">
    <source>
        <dbReference type="Google" id="ProtNLM"/>
    </source>
</evidence>
<dbReference type="PANTHER" id="PTHR46060">
    <property type="entry name" value="MARINER MOS1 TRANSPOSASE-LIKE PROTEIN"/>
    <property type="match status" value="1"/>
</dbReference>
<gene>
    <name evidence="1" type="ORF">EAI_11209</name>
</gene>
<dbReference type="Gene3D" id="3.30.420.10">
    <property type="entry name" value="Ribonuclease H-like superfamily/Ribonuclease H"/>
    <property type="match status" value="1"/>
</dbReference>
<evidence type="ECO:0000313" key="1">
    <source>
        <dbReference type="EMBL" id="EFN80186.1"/>
    </source>
</evidence>
<dbReference type="AlphaFoldDB" id="E2BVU4"/>
<protein>
    <recommendedName>
        <fullName evidence="3">Histone-lysine N-methyltransferase SETMAR</fullName>
    </recommendedName>
</protein>
<dbReference type="InParanoid" id="E2BVU4"/>
<feature type="non-terminal residue" evidence="1">
    <location>
        <position position="1"/>
    </location>
</feature>
<dbReference type="EMBL" id="GL450998">
    <property type="protein sequence ID" value="EFN80186.1"/>
    <property type="molecule type" value="Genomic_DNA"/>
</dbReference>
<dbReference type="InterPro" id="IPR036397">
    <property type="entry name" value="RNaseH_sf"/>
</dbReference>
<feature type="non-terminal residue" evidence="1">
    <location>
        <position position="128"/>
    </location>
</feature>